<dbReference type="RefSeq" id="WP_338609344.1">
    <property type="nucleotide sequence ID" value="NZ_CP146275.1"/>
</dbReference>
<dbReference type="PANTHER" id="PTHR33973:SF4">
    <property type="entry name" value="OS07G0153300 PROTEIN"/>
    <property type="match status" value="1"/>
</dbReference>
<proteinExistence type="predicted"/>
<gene>
    <name evidence="1" type="ORF">V6617_04265</name>
</gene>
<dbReference type="PANTHER" id="PTHR33973">
    <property type="entry name" value="OS07G0153300 PROTEIN"/>
    <property type="match status" value="1"/>
</dbReference>
<accession>A0ABZ2I790</accession>
<dbReference type="Pfam" id="PF07103">
    <property type="entry name" value="DUF1365"/>
    <property type="match status" value="1"/>
</dbReference>
<evidence type="ECO:0000313" key="2">
    <source>
        <dbReference type="Proteomes" id="UP001369958"/>
    </source>
</evidence>
<sequence>MSDGAIYAGEVVHVRHRPRAHTLRYRVFSLLVDLDRLDALDKRLRLFSHNRFGAFSFRDADHGDGERGGLRRWAERLLADAGIAGEGLRIEMLCYPRIFGYVFNPITVYFCSDSQGMRAILYEVCNTFYERHTYVIPVGDHAGGPVRQSCAKELYVSPFVPMQARYDFKITPPAEKVQIAINEHDGEGALLYAAFTGKREELSDRSLGAALLRYPLMTLKIMGGIHWEALKLWLKGNPVFTHKKAREKISHSVIGTAPAE</sequence>
<reference evidence="1 2" key="1">
    <citation type="submission" date="2024-02" db="EMBL/GenBank/DDBJ databases">
        <title>Complete genome sequence of Pelagibacterium nitratireducens ZH15.</title>
        <authorList>
            <person name="Zhao L.H."/>
        </authorList>
    </citation>
    <scope>NUCLEOTIDE SEQUENCE [LARGE SCALE GENOMIC DNA]</scope>
    <source>
        <strain evidence="1 2">ZH15</strain>
    </source>
</reference>
<protein>
    <submittedName>
        <fullName evidence="1">DUF1365 domain-containing protein</fullName>
    </submittedName>
</protein>
<dbReference type="Proteomes" id="UP001369958">
    <property type="component" value="Chromosome"/>
</dbReference>
<dbReference type="InterPro" id="IPR010775">
    <property type="entry name" value="DUF1365"/>
</dbReference>
<keyword evidence="2" id="KW-1185">Reference proteome</keyword>
<dbReference type="EMBL" id="CP146275">
    <property type="protein sequence ID" value="WWT33683.1"/>
    <property type="molecule type" value="Genomic_DNA"/>
</dbReference>
<name>A0ABZ2I790_9HYPH</name>
<evidence type="ECO:0000313" key="1">
    <source>
        <dbReference type="EMBL" id="WWT33683.1"/>
    </source>
</evidence>
<organism evidence="1 2">
    <name type="scientific">Pelagibacterium nitratireducens</name>
    <dbReference type="NCBI Taxonomy" id="1046114"/>
    <lineage>
        <taxon>Bacteria</taxon>
        <taxon>Pseudomonadati</taxon>
        <taxon>Pseudomonadota</taxon>
        <taxon>Alphaproteobacteria</taxon>
        <taxon>Hyphomicrobiales</taxon>
        <taxon>Devosiaceae</taxon>
        <taxon>Pelagibacterium</taxon>
    </lineage>
</organism>